<dbReference type="Proteomes" id="UP000000422">
    <property type="component" value="Chromosome"/>
</dbReference>
<evidence type="ECO:0000313" key="2">
    <source>
        <dbReference type="Proteomes" id="UP000000422"/>
    </source>
</evidence>
<reference evidence="1 2" key="1">
    <citation type="journal article" date="2003" name="Proc. Natl. Acad. Sci. U.S.A.">
        <title>Complete genome sequence and analysis of Wolinella succinogenes.</title>
        <authorList>
            <person name="Baar C."/>
            <person name="Eppinger M."/>
            <person name="Raddatz G."/>
            <person name="Simon JM."/>
            <person name="Lanz C."/>
            <person name="Klimmek O."/>
            <person name="Nandakumar R."/>
            <person name="Gross R."/>
            <person name="Rosinus A."/>
            <person name="Keller H."/>
            <person name="Jagtap P."/>
            <person name="Linke B."/>
            <person name="Meyer F."/>
            <person name="Lederer H."/>
            <person name="Schuster S.C."/>
        </authorList>
    </citation>
    <scope>NUCLEOTIDE SEQUENCE [LARGE SCALE GENOMIC DNA]</scope>
    <source>
        <strain evidence="2">ATCC 29543 / DSM 1740 / CCUG 13145 / JCM 31913 / LMG 7466 / NCTC 11488 / FDC 602W</strain>
    </source>
</reference>
<accession>Q7MRC8</accession>
<evidence type="ECO:0000313" key="1">
    <source>
        <dbReference type="EMBL" id="CAE10515.1"/>
    </source>
</evidence>
<dbReference type="AlphaFoldDB" id="Q7MRC8"/>
<dbReference type="KEGG" id="wsu:WS1456"/>
<protein>
    <submittedName>
        <fullName evidence="1">Uncharacterized protein</fullName>
    </submittedName>
</protein>
<name>Q7MRC8_WOLSU</name>
<organism evidence="2">
    <name type="scientific">Wolinella succinogenes (strain ATCC 29543 / DSM 1740 / CCUG 13145 / JCM 31913 / LMG 7466 / NCTC 11488 / FDC 602W)</name>
    <name type="common">Vibrio succinogenes</name>
    <dbReference type="NCBI Taxonomy" id="273121"/>
    <lineage>
        <taxon>Bacteria</taxon>
        <taxon>Pseudomonadati</taxon>
        <taxon>Campylobacterota</taxon>
        <taxon>Epsilonproteobacteria</taxon>
        <taxon>Campylobacterales</taxon>
        <taxon>Helicobacteraceae</taxon>
        <taxon>Wolinella</taxon>
    </lineage>
</organism>
<proteinExistence type="predicted"/>
<dbReference type="RefSeq" id="WP_011139299.1">
    <property type="nucleotide sequence ID" value="NC_005090.1"/>
</dbReference>
<dbReference type="EMBL" id="BX571661">
    <property type="protein sequence ID" value="CAE10515.1"/>
    <property type="molecule type" value="Genomic_DNA"/>
</dbReference>
<keyword evidence="2" id="KW-1185">Reference proteome</keyword>
<sequence length="220" mass="24594">MTQFPLRHSLLLEGEAHLVSQAATRIANEWRESLQLITCLAENLDDPEGKLPSLTRIQSLQKAILKEVDLISQQIARFCDLAQNDTHPSLFRPHAEISKILQLLEGDLKAKGIVSCVQQGESLELFGLKHDFQKALFALSLLLLHQANGGESLIWELKLQSNLLQIQVKLHPSPSLGGESLPLRSSLLLLSRALLKHSGHQLSYYPKEFSFRILAPLSPF</sequence>
<dbReference type="HOGENOM" id="CLU_1255552_0_0_7"/>
<gene>
    <name evidence="1" type="ordered locus">WS1456</name>
</gene>